<keyword evidence="1" id="KW-0812">Transmembrane</keyword>
<dbReference type="RefSeq" id="XP_031021988.1">
    <property type="nucleotide sequence ID" value="XM_031172039.1"/>
</dbReference>
<sequence length="233" mass="25180">MRLASRATWIRDCRCSAIRSSSSNVDATAKGDEKLKLVYEGAMTKSVTYLKRVSAATFFATICATPLTVFVQNQSPLVVAMLFSSAILTSGLSTLAVNWACNPYVCRLYKHAASSIDSSPIVTAVTLTFFGREVATTLPASSLTGAARAFATWKLKPLALDDEAPSPEQIQAGKTVLAGSSSPMYNRKYFYVHQDNENSSNEFREIVGLVNGGGKRATSAQSWDDVVKNLKKT</sequence>
<reference evidence="2 3" key="1">
    <citation type="journal article" date="2019" name="Sci. Rep.">
        <title>Comparative genomics of chytrid fungi reveal insights into the obligate biotrophic and pathogenic lifestyle of Synchytrium endobioticum.</title>
        <authorList>
            <person name="van de Vossenberg B.T.L.H."/>
            <person name="Warris S."/>
            <person name="Nguyen H.D.T."/>
            <person name="van Gent-Pelzer M.P.E."/>
            <person name="Joly D.L."/>
            <person name="van de Geest H.C."/>
            <person name="Bonants P.J.M."/>
            <person name="Smith D.S."/>
            <person name="Levesque C.A."/>
            <person name="van der Lee T.A.J."/>
        </authorList>
    </citation>
    <scope>NUCLEOTIDE SEQUENCE [LARGE SCALE GENOMIC DNA]</scope>
    <source>
        <strain evidence="2 3">JEL517</strain>
    </source>
</reference>
<dbReference type="GO" id="GO:0033615">
    <property type="term" value="P:mitochondrial proton-transporting ATP synthase complex assembly"/>
    <property type="evidence" value="ECO:0007669"/>
    <property type="project" value="TreeGrafter"/>
</dbReference>
<dbReference type="EMBL" id="QEAO01000077">
    <property type="protein sequence ID" value="TPX30300.1"/>
    <property type="molecule type" value="Genomic_DNA"/>
</dbReference>
<dbReference type="Pfam" id="PF06979">
    <property type="entry name" value="TMEM70"/>
    <property type="match status" value="1"/>
</dbReference>
<keyword evidence="1" id="KW-0472">Membrane</keyword>
<keyword evidence="3" id="KW-1185">Reference proteome</keyword>
<dbReference type="InterPro" id="IPR045325">
    <property type="entry name" value="TMEM70/TMEM186/TMEM223"/>
</dbReference>
<comment type="caution">
    <text evidence="2">The sequence shown here is derived from an EMBL/GenBank/DDBJ whole genome shotgun (WGS) entry which is preliminary data.</text>
</comment>
<dbReference type="Proteomes" id="UP000319731">
    <property type="component" value="Unassembled WGS sequence"/>
</dbReference>
<evidence type="ECO:0000256" key="1">
    <source>
        <dbReference type="SAM" id="Phobius"/>
    </source>
</evidence>
<evidence type="ECO:0008006" key="4">
    <source>
        <dbReference type="Google" id="ProtNLM"/>
    </source>
</evidence>
<dbReference type="AlphaFoldDB" id="A0A507BHD1"/>
<dbReference type="PANTHER" id="PTHR13281">
    <property type="entry name" value="TRANSMEMBRANE PROTEIN 70, MITOCHONDRIAL"/>
    <property type="match status" value="1"/>
</dbReference>
<feature type="transmembrane region" description="Helical" evidence="1">
    <location>
        <begin position="77"/>
        <end position="101"/>
    </location>
</feature>
<feature type="transmembrane region" description="Helical" evidence="1">
    <location>
        <begin position="53"/>
        <end position="71"/>
    </location>
</feature>
<dbReference type="OrthoDB" id="5386199at2759"/>
<keyword evidence="1" id="KW-1133">Transmembrane helix</keyword>
<accession>A0A507BHD1</accession>
<protein>
    <recommendedName>
        <fullName evidence="4">Transmembrane protein 186</fullName>
    </recommendedName>
</protein>
<name>A0A507BHD1_9FUNG</name>
<dbReference type="InterPro" id="IPR009724">
    <property type="entry name" value="TMEM70"/>
</dbReference>
<dbReference type="GO" id="GO:0031966">
    <property type="term" value="C:mitochondrial membrane"/>
    <property type="evidence" value="ECO:0007669"/>
    <property type="project" value="TreeGrafter"/>
</dbReference>
<proteinExistence type="predicted"/>
<dbReference type="GeneID" id="42007336"/>
<evidence type="ECO:0000313" key="3">
    <source>
        <dbReference type="Proteomes" id="UP000319731"/>
    </source>
</evidence>
<gene>
    <name evidence="2" type="ORF">SmJEL517_g06113</name>
</gene>
<dbReference type="PANTHER" id="PTHR13281:SF0">
    <property type="entry name" value="TRANSMEMBRANE PROTEIN 70, MITOCHONDRIAL"/>
    <property type="match status" value="1"/>
</dbReference>
<evidence type="ECO:0000313" key="2">
    <source>
        <dbReference type="EMBL" id="TPX30300.1"/>
    </source>
</evidence>
<organism evidence="2 3">
    <name type="scientific">Synchytrium microbalum</name>
    <dbReference type="NCBI Taxonomy" id="1806994"/>
    <lineage>
        <taxon>Eukaryota</taxon>
        <taxon>Fungi</taxon>
        <taxon>Fungi incertae sedis</taxon>
        <taxon>Chytridiomycota</taxon>
        <taxon>Chytridiomycota incertae sedis</taxon>
        <taxon>Chytridiomycetes</taxon>
        <taxon>Synchytriales</taxon>
        <taxon>Synchytriaceae</taxon>
        <taxon>Synchytrium</taxon>
    </lineage>
</organism>